<keyword evidence="1" id="KW-0812">Transmembrane</keyword>
<accession>A0ABU8SJL6</accession>
<dbReference type="EMBL" id="JAWMWH010000001">
    <property type="protein sequence ID" value="MEJ6400084.1"/>
    <property type="molecule type" value="Genomic_DNA"/>
</dbReference>
<dbReference type="Proteomes" id="UP001370590">
    <property type="component" value="Unassembled WGS sequence"/>
</dbReference>
<dbReference type="InterPro" id="IPR010315">
    <property type="entry name" value="DUF915_hydro-like"/>
</dbReference>
<keyword evidence="1" id="KW-0472">Membrane</keyword>
<dbReference type="Pfam" id="PF06028">
    <property type="entry name" value="DUF915"/>
    <property type="match status" value="2"/>
</dbReference>
<proteinExistence type="predicted"/>
<dbReference type="RefSeq" id="WP_339959906.1">
    <property type="nucleotide sequence ID" value="NZ_JAWMWH010000001.1"/>
</dbReference>
<name>A0ABU8SJL6_9LACO</name>
<keyword evidence="2" id="KW-0378">Hydrolase</keyword>
<protein>
    <submittedName>
        <fullName evidence="2">Alpha/beta hydrolase</fullName>
    </submittedName>
</protein>
<sequence length="264" mass="29990">MRIRKRHIGIGIVLVIEAIIFCFTINWQFRGNVLNNVQVNKTRTATVFIPGFAGNAVSTDDFIQQFSEHNIASRTLKIYISKNGKVSTKEQYKQVESDNPLVQLVFQDNTHPYKESNQMVNVMRYLKNNYNITHVNLLGHSSGGNIAYYYMVNHPHLKDVPTVSKFVSIAADYPTNDPYAKGGPANLPKNLEILNIAGEIWNLKSDAEEAVDIVKPMGKLVQPHVKSYQFWLYRSDPLSAEHSMLHENPVIDKHIAGFLFGFKK</sequence>
<keyword evidence="1" id="KW-1133">Transmembrane helix</keyword>
<dbReference type="Gene3D" id="3.40.50.1820">
    <property type="entry name" value="alpha/beta hydrolase"/>
    <property type="match status" value="1"/>
</dbReference>
<keyword evidence="3" id="KW-1185">Reference proteome</keyword>
<evidence type="ECO:0000313" key="3">
    <source>
        <dbReference type="Proteomes" id="UP001370590"/>
    </source>
</evidence>
<organism evidence="2 3">
    <name type="scientific">Nicoliella lavandulae</name>
    <dbReference type="NCBI Taxonomy" id="3082954"/>
    <lineage>
        <taxon>Bacteria</taxon>
        <taxon>Bacillati</taxon>
        <taxon>Bacillota</taxon>
        <taxon>Bacilli</taxon>
        <taxon>Lactobacillales</taxon>
        <taxon>Lactobacillaceae</taxon>
        <taxon>Nicoliella</taxon>
    </lineage>
</organism>
<feature type="transmembrane region" description="Helical" evidence="1">
    <location>
        <begin position="7"/>
        <end position="29"/>
    </location>
</feature>
<dbReference type="GO" id="GO:0016787">
    <property type="term" value="F:hydrolase activity"/>
    <property type="evidence" value="ECO:0007669"/>
    <property type="project" value="UniProtKB-KW"/>
</dbReference>
<evidence type="ECO:0000313" key="2">
    <source>
        <dbReference type="EMBL" id="MEJ6400084.1"/>
    </source>
</evidence>
<evidence type="ECO:0000256" key="1">
    <source>
        <dbReference type="SAM" id="Phobius"/>
    </source>
</evidence>
<dbReference type="SUPFAM" id="SSF53474">
    <property type="entry name" value="alpha/beta-Hydrolases"/>
    <property type="match status" value="1"/>
</dbReference>
<dbReference type="InterPro" id="IPR029058">
    <property type="entry name" value="AB_hydrolase_fold"/>
</dbReference>
<reference evidence="2 3" key="1">
    <citation type="submission" date="2023-10" db="EMBL/GenBank/DDBJ databases">
        <title>Nicoliella lavandulae sp. nov. isolated from Lavandula angustifolia flowers.</title>
        <authorList>
            <person name="Alcantara C."/>
            <person name="Zuniga M."/>
            <person name="Landete J.M."/>
            <person name="Monedero V."/>
        </authorList>
    </citation>
    <scope>NUCLEOTIDE SEQUENCE [LARGE SCALE GENOMIC DNA]</scope>
    <source>
        <strain evidence="2 3">Es01</strain>
    </source>
</reference>
<comment type="caution">
    <text evidence="2">The sequence shown here is derived from an EMBL/GenBank/DDBJ whole genome shotgun (WGS) entry which is preliminary data.</text>
</comment>
<gene>
    <name evidence="2" type="ORF">R4146_02675</name>
</gene>